<reference evidence="2 3" key="1">
    <citation type="submission" date="2024-04" db="EMBL/GenBank/DDBJ databases">
        <title>Tritrichomonas musculus Genome.</title>
        <authorList>
            <person name="Alves-Ferreira E."/>
            <person name="Grigg M."/>
            <person name="Lorenzi H."/>
            <person name="Galac M."/>
        </authorList>
    </citation>
    <scope>NUCLEOTIDE SEQUENCE [LARGE SCALE GENOMIC DNA]</scope>
    <source>
        <strain evidence="2 3">EAF2021</strain>
    </source>
</reference>
<proteinExistence type="predicted"/>
<evidence type="ECO:0000259" key="1">
    <source>
        <dbReference type="Pfam" id="PF11929"/>
    </source>
</evidence>
<dbReference type="Pfam" id="PF12796">
    <property type="entry name" value="Ank_2"/>
    <property type="match status" value="1"/>
</dbReference>
<evidence type="ECO:0000313" key="3">
    <source>
        <dbReference type="Proteomes" id="UP001470230"/>
    </source>
</evidence>
<dbReference type="Proteomes" id="UP001470230">
    <property type="component" value="Unassembled WGS sequence"/>
</dbReference>
<dbReference type="InterPro" id="IPR020683">
    <property type="entry name" value="DUF3447"/>
</dbReference>
<dbReference type="InterPro" id="IPR002110">
    <property type="entry name" value="Ankyrin_rpt"/>
</dbReference>
<dbReference type="PANTHER" id="PTHR24159:SF5">
    <property type="entry name" value="ANK_REP_REGION DOMAIN-CONTAINING PROTEIN"/>
    <property type="match status" value="1"/>
</dbReference>
<dbReference type="PANTHER" id="PTHR24159">
    <property type="match status" value="1"/>
</dbReference>
<name>A0ABR2H629_9EUKA</name>
<dbReference type="Pfam" id="PF11929">
    <property type="entry name" value="DUF3447"/>
    <property type="match status" value="1"/>
</dbReference>
<gene>
    <name evidence="2" type="ORF">M9Y10_026619</name>
</gene>
<evidence type="ECO:0000313" key="2">
    <source>
        <dbReference type="EMBL" id="KAK8841679.1"/>
    </source>
</evidence>
<keyword evidence="3" id="KW-1185">Reference proteome</keyword>
<dbReference type="EMBL" id="JAPFFF010000040">
    <property type="protein sequence ID" value="KAK8841679.1"/>
    <property type="molecule type" value="Genomic_DNA"/>
</dbReference>
<feature type="domain" description="DUF3447" evidence="1">
    <location>
        <begin position="261"/>
        <end position="333"/>
    </location>
</feature>
<sequence>MSISQAFKRGDLDYRHINITQASEFQNLLFNLTEDNFEDARNASLNFLKNTISAEQFFNTLKNVSTFRPLLVNLCCKLLENVSNELKSIVNQQFQRKLCLMFRTHYHILLTLYENQIITIDNITDHYLFPHESNLDLLRFFYPEIIEKDPQFYSKHVQSDEIEAFLSENMNKTEEFKEKRKKKINENQICQFISMDDFESFTNYIKTNSIDLNSTVPFSLFESTNYVFTFSEDGMNFIEYTAFFGSFKILQFLLQNKTVFINSNLLNAAAIGGNKDIIHLLEERKAILNIDTFYEAVNSHQNEIANYIIENNKTVKITAELLNDIIPSYNLEFIKKVAELLVTDEFAKKEEKNFLNSSLFIAIECNFSEIVEFLVSYRKFLNINYKYENFYNMTLLLKAALSHQIENIKILLNQKGIDTSLADSKILKKFFFMEFLFIFFF</sequence>
<dbReference type="InterPro" id="IPR036770">
    <property type="entry name" value="Ankyrin_rpt-contain_sf"/>
</dbReference>
<dbReference type="Gene3D" id="1.25.40.20">
    <property type="entry name" value="Ankyrin repeat-containing domain"/>
    <property type="match status" value="1"/>
</dbReference>
<dbReference type="SMART" id="SM00248">
    <property type="entry name" value="ANK"/>
    <property type="match status" value="4"/>
</dbReference>
<accession>A0ABR2H629</accession>
<organism evidence="2 3">
    <name type="scientific">Tritrichomonas musculus</name>
    <dbReference type="NCBI Taxonomy" id="1915356"/>
    <lineage>
        <taxon>Eukaryota</taxon>
        <taxon>Metamonada</taxon>
        <taxon>Parabasalia</taxon>
        <taxon>Tritrichomonadida</taxon>
        <taxon>Tritrichomonadidae</taxon>
        <taxon>Tritrichomonas</taxon>
    </lineage>
</organism>
<protein>
    <recommendedName>
        <fullName evidence="1">DUF3447 domain-containing protein</fullName>
    </recommendedName>
</protein>
<dbReference type="SUPFAM" id="SSF48403">
    <property type="entry name" value="Ankyrin repeat"/>
    <property type="match status" value="1"/>
</dbReference>
<comment type="caution">
    <text evidence="2">The sequence shown here is derived from an EMBL/GenBank/DDBJ whole genome shotgun (WGS) entry which is preliminary data.</text>
</comment>